<comment type="caution">
    <text evidence="15">The sequence shown here is derived from an EMBL/GenBank/DDBJ whole genome shotgun (WGS) entry which is preliminary data.</text>
</comment>
<evidence type="ECO:0000256" key="11">
    <source>
        <dbReference type="ARBA" id="ARBA00023303"/>
    </source>
</evidence>
<evidence type="ECO:0000256" key="4">
    <source>
        <dbReference type="ARBA" id="ARBA00022461"/>
    </source>
</evidence>
<comment type="subcellular location">
    <subcellularLocation>
        <location evidence="1">Membrane</location>
        <topology evidence="1">Multi-pass membrane protein</topology>
    </subcellularLocation>
</comment>
<dbReference type="PANTHER" id="PTHR11690">
    <property type="entry name" value="AMILORIDE-SENSITIVE SODIUM CHANNEL-RELATED"/>
    <property type="match status" value="1"/>
</dbReference>
<gene>
    <name evidence="15" type="ORF">DCHRY22_LOCUS13235</name>
</gene>
<proteinExistence type="inferred from homology"/>
<keyword evidence="7" id="KW-0915">Sodium</keyword>
<dbReference type="EMBL" id="CAKASE010000079">
    <property type="protein sequence ID" value="CAG9579638.1"/>
    <property type="molecule type" value="Genomic_DNA"/>
</dbReference>
<evidence type="ECO:0000256" key="12">
    <source>
        <dbReference type="RuleBase" id="RU000679"/>
    </source>
</evidence>
<comment type="similarity">
    <text evidence="2 12">Belongs to the amiloride-sensitive sodium channel (TC 1.A.6) family.</text>
</comment>
<name>A0A8J2W9R3_9NEOP</name>
<evidence type="ECO:0000256" key="6">
    <source>
        <dbReference type="ARBA" id="ARBA00022989"/>
    </source>
</evidence>
<dbReference type="AlphaFoldDB" id="A0A8J2W9R3"/>
<dbReference type="InterPro" id="IPR001873">
    <property type="entry name" value="ENaC"/>
</dbReference>
<evidence type="ECO:0000256" key="8">
    <source>
        <dbReference type="ARBA" id="ARBA00023065"/>
    </source>
</evidence>
<sequence length="231" mass="25846">MCCFGAWEILKSSLYILSTGAGAYVVETNNLEWNTPFPAVTVCKHTDMEAVKQYLKKFQPIETEFGSCYVFNSALLNNASLLTVNRTIGLPDLVFHVRKIVAVRIHAPGDIVSGGMLNILQVQSVPLVTEMDVMLRAEPTINDESVKTLSEASRDCLFDDERPSFPDWPFEYYTRSACILYCRALAQMNRCNCTHHFLAKIVDMGGIGGVFFGASLLSVIELIYLLCIRRN</sequence>
<organism evidence="15 16">
    <name type="scientific">Danaus chrysippus</name>
    <name type="common">African queen</name>
    <dbReference type="NCBI Taxonomy" id="151541"/>
    <lineage>
        <taxon>Eukaryota</taxon>
        <taxon>Metazoa</taxon>
        <taxon>Ecdysozoa</taxon>
        <taxon>Arthropoda</taxon>
        <taxon>Hexapoda</taxon>
        <taxon>Insecta</taxon>
        <taxon>Pterygota</taxon>
        <taxon>Neoptera</taxon>
        <taxon>Endopterygota</taxon>
        <taxon>Lepidoptera</taxon>
        <taxon>Glossata</taxon>
        <taxon>Ditrysia</taxon>
        <taxon>Papilionoidea</taxon>
        <taxon>Nymphalidae</taxon>
        <taxon>Danainae</taxon>
        <taxon>Danaini</taxon>
        <taxon>Danaina</taxon>
        <taxon>Danaus</taxon>
        <taxon>Anosia</taxon>
    </lineage>
</organism>
<keyword evidence="14" id="KW-0732">Signal</keyword>
<evidence type="ECO:0000256" key="13">
    <source>
        <dbReference type="SAM" id="Phobius"/>
    </source>
</evidence>
<evidence type="ECO:0000256" key="14">
    <source>
        <dbReference type="SAM" id="SignalP"/>
    </source>
</evidence>
<feature type="signal peptide" evidence="14">
    <location>
        <begin position="1"/>
        <end position="23"/>
    </location>
</feature>
<keyword evidence="10 12" id="KW-0739">Sodium transport</keyword>
<keyword evidence="3 12" id="KW-0813">Transport</keyword>
<dbReference type="PANTHER" id="PTHR11690:SF175">
    <property type="entry name" value="PICKPOCKET 13-RELATED"/>
    <property type="match status" value="1"/>
</dbReference>
<dbReference type="OrthoDB" id="7488946at2759"/>
<keyword evidence="11 12" id="KW-0407">Ion channel</keyword>
<evidence type="ECO:0000313" key="15">
    <source>
        <dbReference type="EMBL" id="CAG9579638.1"/>
    </source>
</evidence>
<evidence type="ECO:0000256" key="3">
    <source>
        <dbReference type="ARBA" id="ARBA00022448"/>
    </source>
</evidence>
<evidence type="ECO:0000313" key="16">
    <source>
        <dbReference type="Proteomes" id="UP000789524"/>
    </source>
</evidence>
<keyword evidence="4 12" id="KW-0894">Sodium channel</keyword>
<feature type="transmembrane region" description="Helical" evidence="13">
    <location>
        <begin position="204"/>
        <end position="227"/>
    </location>
</feature>
<dbReference type="Gene3D" id="1.10.287.770">
    <property type="entry name" value="YojJ-like"/>
    <property type="match status" value="1"/>
</dbReference>
<dbReference type="Proteomes" id="UP000789524">
    <property type="component" value="Unassembled WGS sequence"/>
</dbReference>
<keyword evidence="9 13" id="KW-0472">Membrane</keyword>
<keyword evidence="6 13" id="KW-1133">Transmembrane helix</keyword>
<dbReference type="Pfam" id="PF00858">
    <property type="entry name" value="ASC"/>
    <property type="match status" value="1"/>
</dbReference>
<reference evidence="15" key="1">
    <citation type="submission" date="2021-09" db="EMBL/GenBank/DDBJ databases">
        <authorList>
            <person name="Martin H S."/>
        </authorList>
    </citation>
    <scope>NUCLEOTIDE SEQUENCE</scope>
</reference>
<protein>
    <submittedName>
        <fullName evidence="15">(African queen) hypothetical protein</fullName>
    </submittedName>
</protein>
<evidence type="ECO:0000256" key="1">
    <source>
        <dbReference type="ARBA" id="ARBA00004141"/>
    </source>
</evidence>
<keyword evidence="8 12" id="KW-0406">Ion transport</keyword>
<dbReference type="GO" id="GO:0005886">
    <property type="term" value="C:plasma membrane"/>
    <property type="evidence" value="ECO:0007669"/>
    <property type="project" value="TreeGrafter"/>
</dbReference>
<keyword evidence="5 12" id="KW-0812">Transmembrane</keyword>
<dbReference type="GO" id="GO:0015280">
    <property type="term" value="F:ligand-gated sodium channel activity"/>
    <property type="evidence" value="ECO:0007669"/>
    <property type="project" value="TreeGrafter"/>
</dbReference>
<feature type="chain" id="PRO_5035285669" evidence="14">
    <location>
        <begin position="24"/>
        <end position="231"/>
    </location>
</feature>
<evidence type="ECO:0000256" key="10">
    <source>
        <dbReference type="ARBA" id="ARBA00023201"/>
    </source>
</evidence>
<evidence type="ECO:0000256" key="7">
    <source>
        <dbReference type="ARBA" id="ARBA00023053"/>
    </source>
</evidence>
<evidence type="ECO:0000256" key="9">
    <source>
        <dbReference type="ARBA" id="ARBA00023136"/>
    </source>
</evidence>
<keyword evidence="16" id="KW-1185">Reference proteome</keyword>
<accession>A0A8J2W9R3</accession>
<evidence type="ECO:0000256" key="5">
    <source>
        <dbReference type="ARBA" id="ARBA00022692"/>
    </source>
</evidence>
<evidence type="ECO:0000256" key="2">
    <source>
        <dbReference type="ARBA" id="ARBA00007193"/>
    </source>
</evidence>